<feature type="compositionally biased region" description="Polar residues" evidence="7">
    <location>
        <begin position="340"/>
        <end position="355"/>
    </location>
</feature>
<evidence type="ECO:0000256" key="3">
    <source>
        <dbReference type="ARBA" id="ARBA00022490"/>
    </source>
</evidence>
<protein>
    <recommendedName>
        <fullName evidence="8">Protein kinase domain-containing protein</fullName>
    </recommendedName>
</protein>
<evidence type="ECO:0000256" key="2">
    <source>
        <dbReference type="ARBA" id="ARBA00005885"/>
    </source>
</evidence>
<keyword evidence="10" id="KW-1185">Reference proteome</keyword>
<dbReference type="Gene3D" id="1.10.510.10">
    <property type="entry name" value="Transferase(Phosphotransferase) domain 1"/>
    <property type="match status" value="1"/>
</dbReference>
<feature type="coiled-coil region" evidence="6">
    <location>
        <begin position="389"/>
        <end position="419"/>
    </location>
</feature>
<dbReference type="PROSITE" id="PS50011">
    <property type="entry name" value="PROTEIN_KINASE_DOM"/>
    <property type="match status" value="1"/>
</dbReference>
<dbReference type="GO" id="GO:0008017">
    <property type="term" value="F:microtubule binding"/>
    <property type="evidence" value="ECO:0007669"/>
    <property type="project" value="InterPro"/>
</dbReference>
<keyword evidence="3" id="KW-0963">Cytoplasm</keyword>
<feature type="compositionally biased region" description="Basic residues" evidence="7">
    <location>
        <begin position="455"/>
        <end position="464"/>
    </location>
</feature>
<feature type="compositionally biased region" description="Basic and acidic residues" evidence="7">
    <location>
        <begin position="268"/>
        <end position="277"/>
    </location>
</feature>
<dbReference type="InterPro" id="IPR044833">
    <property type="entry name" value="WDL5/6"/>
</dbReference>
<feature type="region of interest" description="Disordered" evidence="7">
    <location>
        <begin position="206"/>
        <end position="297"/>
    </location>
</feature>
<evidence type="ECO:0000256" key="6">
    <source>
        <dbReference type="SAM" id="Coils"/>
    </source>
</evidence>
<dbReference type="SUPFAM" id="SSF56112">
    <property type="entry name" value="Protein kinase-like (PK-like)"/>
    <property type="match status" value="1"/>
</dbReference>
<keyword evidence="5" id="KW-0206">Cytoskeleton</keyword>
<feature type="region of interest" description="Disordered" evidence="7">
    <location>
        <begin position="451"/>
        <end position="598"/>
    </location>
</feature>
<dbReference type="InterPro" id="IPR008271">
    <property type="entry name" value="Ser/Thr_kinase_AS"/>
</dbReference>
<evidence type="ECO:0000313" key="9">
    <source>
        <dbReference type="EMBL" id="KZV47627.1"/>
    </source>
</evidence>
<dbReference type="InterPro" id="IPR000719">
    <property type="entry name" value="Prot_kinase_dom"/>
</dbReference>
<dbReference type="GO" id="GO:0005874">
    <property type="term" value="C:microtubule"/>
    <property type="evidence" value="ECO:0007669"/>
    <property type="project" value="UniProtKB-KW"/>
</dbReference>
<dbReference type="OrthoDB" id="1939285at2759"/>
<dbReference type="Pfam" id="PF00069">
    <property type="entry name" value="Pkinase"/>
    <property type="match status" value="1"/>
</dbReference>
<keyword evidence="4" id="KW-0493">Microtubule</keyword>
<comment type="subcellular location">
    <subcellularLocation>
        <location evidence="1">Cytoplasm</location>
        <location evidence="1">Cytoskeleton</location>
    </subcellularLocation>
</comment>
<feature type="compositionally biased region" description="Polar residues" evidence="7">
    <location>
        <begin position="531"/>
        <end position="548"/>
    </location>
</feature>
<evidence type="ECO:0000313" key="10">
    <source>
        <dbReference type="Proteomes" id="UP000250235"/>
    </source>
</evidence>
<dbReference type="InterPro" id="IPR027329">
    <property type="entry name" value="TPX2_C"/>
</dbReference>
<dbReference type="Proteomes" id="UP000250235">
    <property type="component" value="Unassembled WGS sequence"/>
</dbReference>
<feature type="compositionally biased region" description="Basic and acidic residues" evidence="7">
    <location>
        <begin position="245"/>
        <end position="254"/>
    </location>
</feature>
<organism evidence="9 10">
    <name type="scientific">Dorcoceras hygrometricum</name>
    <dbReference type="NCBI Taxonomy" id="472368"/>
    <lineage>
        <taxon>Eukaryota</taxon>
        <taxon>Viridiplantae</taxon>
        <taxon>Streptophyta</taxon>
        <taxon>Embryophyta</taxon>
        <taxon>Tracheophyta</taxon>
        <taxon>Spermatophyta</taxon>
        <taxon>Magnoliopsida</taxon>
        <taxon>eudicotyledons</taxon>
        <taxon>Gunneridae</taxon>
        <taxon>Pentapetalae</taxon>
        <taxon>asterids</taxon>
        <taxon>lamiids</taxon>
        <taxon>Lamiales</taxon>
        <taxon>Gesneriaceae</taxon>
        <taxon>Didymocarpoideae</taxon>
        <taxon>Trichosporeae</taxon>
        <taxon>Loxocarpinae</taxon>
        <taxon>Dorcoceras</taxon>
    </lineage>
</organism>
<dbReference type="PANTHER" id="PTHR31358:SF29">
    <property type="entry name" value="PROTEIN WVD2-LIKE 5-RELATED"/>
    <property type="match status" value="1"/>
</dbReference>
<sequence>MTDSSFSPCFKVARRLPCQQGYLKISAADLRLATLTITSASVPFPFPLAMDAAKGLAYFDEAFDVKITHRDIKPQNVLLDDHFMARVSDFGLAKLMTREQSHDFTTLRGTRGYLAPEWITNHIREERLYGMVTVKMDAENGKEADCENGFHRPEVNGTSNGSLLIDKVSETYENVVKLNNDVTSSSEPKEEPPLPSENHATSLMKELGVKEPGDSKKSKTVKSMGKYKNGRPLGSRHGAAAGLSKSKDDKDVLKTSDASNGTIARGFSPREDVDLKAKSKSLKKIQEPDHSRAAGDQNNFKVNGGMYIEYKPDILFIHFLSPAHFVSKSFYCLKQQTGYSDEPLSSPSVTQSQKQLPDGDAKPLKLGTLPTYGFSFKCDERAEKRKEFYSKLEEKILAKEVEKNNLQAKTKETQEAEIKMWRKSLTFKATPMPSFYQEPPPPKVELKKIPTTRAKSPKLGRKKGSLTVDSEEIGVPSAHPGRLSLEDKETPYKLAKAPTVAGVKKPLRKSLPKLPSEDNSLSDEKKKPRSRQNTISKATSESLVQLNMSEEKIEDALDAQKQEAGTTAEPTKSQTNVNDEQFLGGEEQNTFLPESIMV</sequence>
<evidence type="ECO:0000256" key="4">
    <source>
        <dbReference type="ARBA" id="ARBA00022701"/>
    </source>
</evidence>
<feature type="compositionally biased region" description="Basic and acidic residues" evidence="7">
    <location>
        <begin position="549"/>
        <end position="561"/>
    </location>
</feature>
<reference evidence="9 10" key="1">
    <citation type="journal article" date="2015" name="Proc. Natl. Acad. Sci. U.S.A.">
        <title>The resurrection genome of Boea hygrometrica: A blueprint for survival of dehydration.</title>
        <authorList>
            <person name="Xiao L."/>
            <person name="Yang G."/>
            <person name="Zhang L."/>
            <person name="Yang X."/>
            <person name="Zhao S."/>
            <person name="Ji Z."/>
            <person name="Zhou Q."/>
            <person name="Hu M."/>
            <person name="Wang Y."/>
            <person name="Chen M."/>
            <person name="Xu Y."/>
            <person name="Jin H."/>
            <person name="Xiao X."/>
            <person name="Hu G."/>
            <person name="Bao F."/>
            <person name="Hu Y."/>
            <person name="Wan P."/>
            <person name="Li L."/>
            <person name="Deng X."/>
            <person name="Kuang T."/>
            <person name="Xiang C."/>
            <person name="Zhu J.K."/>
            <person name="Oliver M.J."/>
            <person name="He Y."/>
        </authorList>
    </citation>
    <scope>NUCLEOTIDE SEQUENCE [LARGE SCALE GENOMIC DNA]</scope>
    <source>
        <strain evidence="10">cv. XS01</strain>
    </source>
</reference>
<dbReference type="InterPro" id="IPR011009">
    <property type="entry name" value="Kinase-like_dom_sf"/>
</dbReference>
<feature type="domain" description="Protein kinase" evidence="8">
    <location>
        <begin position="1"/>
        <end position="227"/>
    </location>
</feature>
<comment type="similarity">
    <text evidence="2">Belongs to the TPX2 family.</text>
</comment>
<feature type="compositionally biased region" description="Basic and acidic residues" evidence="7">
    <location>
        <begin position="284"/>
        <end position="293"/>
    </location>
</feature>
<proteinExistence type="inferred from homology"/>
<dbReference type="GO" id="GO:0004672">
    <property type="term" value="F:protein kinase activity"/>
    <property type="evidence" value="ECO:0007669"/>
    <property type="project" value="InterPro"/>
</dbReference>
<keyword evidence="6" id="KW-0175">Coiled coil</keyword>
<evidence type="ECO:0000256" key="5">
    <source>
        <dbReference type="ARBA" id="ARBA00023212"/>
    </source>
</evidence>
<feature type="region of interest" description="Disordered" evidence="7">
    <location>
        <begin position="340"/>
        <end position="362"/>
    </location>
</feature>
<dbReference type="GO" id="GO:0005524">
    <property type="term" value="F:ATP binding"/>
    <property type="evidence" value="ECO:0007669"/>
    <property type="project" value="InterPro"/>
</dbReference>
<accession>A0A2Z7CNU1</accession>
<dbReference type="EMBL" id="KQ995242">
    <property type="protein sequence ID" value="KZV47627.1"/>
    <property type="molecule type" value="Genomic_DNA"/>
</dbReference>
<evidence type="ECO:0000259" key="8">
    <source>
        <dbReference type="PROSITE" id="PS50011"/>
    </source>
</evidence>
<feature type="compositionally biased region" description="Basic and acidic residues" evidence="7">
    <location>
        <begin position="207"/>
        <end position="217"/>
    </location>
</feature>
<feature type="compositionally biased region" description="Polar residues" evidence="7">
    <location>
        <begin position="563"/>
        <end position="579"/>
    </location>
</feature>
<dbReference type="PANTHER" id="PTHR31358">
    <property type="entry name" value="PROTEIN WVD2-LIKE 4"/>
    <property type="match status" value="1"/>
</dbReference>
<dbReference type="Pfam" id="PF06886">
    <property type="entry name" value="TPX2"/>
    <property type="match status" value="1"/>
</dbReference>
<dbReference type="AlphaFoldDB" id="A0A2Z7CNU1"/>
<name>A0A2Z7CNU1_9LAMI</name>
<dbReference type="PROSITE" id="PS00108">
    <property type="entry name" value="PROTEIN_KINASE_ST"/>
    <property type="match status" value="1"/>
</dbReference>
<gene>
    <name evidence="9" type="ORF">F511_14413</name>
</gene>
<evidence type="ECO:0000256" key="1">
    <source>
        <dbReference type="ARBA" id="ARBA00004245"/>
    </source>
</evidence>
<evidence type="ECO:0000256" key="7">
    <source>
        <dbReference type="SAM" id="MobiDB-lite"/>
    </source>
</evidence>